<comment type="cofactor">
    <cofactor evidence="2">
        <name>Fe cation</name>
        <dbReference type="ChEBI" id="CHEBI:24875"/>
    </cofactor>
    <text evidence="2">Binds 1 Fe cation per subunit.</text>
</comment>
<evidence type="ECO:0000256" key="4">
    <source>
        <dbReference type="SAM" id="MobiDB-lite"/>
    </source>
</evidence>
<proteinExistence type="inferred from homology"/>
<dbReference type="Pfam" id="PF05726">
    <property type="entry name" value="Pirin_C"/>
    <property type="match status" value="1"/>
</dbReference>
<evidence type="ECO:0008006" key="9">
    <source>
        <dbReference type="Google" id="ProtNLM"/>
    </source>
</evidence>
<feature type="compositionally biased region" description="Basic and acidic residues" evidence="4">
    <location>
        <begin position="303"/>
        <end position="321"/>
    </location>
</feature>
<dbReference type="PANTHER" id="PTHR13903:SF31">
    <property type="entry name" value="CUPIN-DOMAIN CONTAINING PROTEIN"/>
    <property type="match status" value="1"/>
</dbReference>
<dbReference type="OrthoDB" id="198735at2759"/>
<dbReference type="InterPro" id="IPR008778">
    <property type="entry name" value="Pirin_C_dom"/>
</dbReference>
<dbReference type="CDD" id="cd02909">
    <property type="entry name" value="cupin_pirin_N"/>
    <property type="match status" value="1"/>
</dbReference>
<dbReference type="PANTHER" id="PTHR13903">
    <property type="entry name" value="PIRIN-RELATED"/>
    <property type="match status" value="1"/>
</dbReference>
<protein>
    <recommendedName>
        <fullName evidence="9">Pirin family protein</fullName>
    </recommendedName>
</protein>
<dbReference type="Gene3D" id="2.60.120.10">
    <property type="entry name" value="Jelly Rolls"/>
    <property type="match status" value="2"/>
</dbReference>
<comment type="similarity">
    <text evidence="1 3">Belongs to the pirin family.</text>
</comment>
<dbReference type="InterPro" id="IPR003829">
    <property type="entry name" value="Pirin_N_dom"/>
</dbReference>
<dbReference type="PIRSF" id="PIRSF006232">
    <property type="entry name" value="Pirin"/>
    <property type="match status" value="1"/>
</dbReference>
<dbReference type="InterPro" id="IPR012093">
    <property type="entry name" value="Pirin"/>
</dbReference>
<feature type="region of interest" description="Disordered" evidence="4">
    <location>
        <begin position="295"/>
        <end position="321"/>
    </location>
</feature>
<feature type="binding site" evidence="2">
    <location>
        <position position="107"/>
    </location>
    <ligand>
        <name>Fe cation</name>
        <dbReference type="ChEBI" id="CHEBI:24875"/>
    </ligand>
</feature>
<evidence type="ECO:0000313" key="8">
    <source>
        <dbReference type="Proteomes" id="UP001149813"/>
    </source>
</evidence>
<dbReference type="InterPro" id="IPR011051">
    <property type="entry name" value="RmlC_Cupin_sf"/>
</dbReference>
<dbReference type="GO" id="GO:0046872">
    <property type="term" value="F:metal ion binding"/>
    <property type="evidence" value="ECO:0007669"/>
    <property type="project" value="UniProtKB-KW"/>
</dbReference>
<feature type="binding site" evidence="2">
    <location>
        <position position="109"/>
    </location>
    <ligand>
        <name>Fe cation</name>
        <dbReference type="ChEBI" id="CHEBI:24875"/>
    </ligand>
</feature>
<name>A0A9W8CSP2_9FUNG</name>
<dbReference type="AlphaFoldDB" id="A0A9W8CSP2"/>
<dbReference type="EMBL" id="JANBOJ010000019">
    <property type="protein sequence ID" value="KAJ1724840.1"/>
    <property type="molecule type" value="Genomic_DNA"/>
</dbReference>
<evidence type="ECO:0000259" key="5">
    <source>
        <dbReference type="Pfam" id="PF02678"/>
    </source>
</evidence>
<dbReference type="Proteomes" id="UP001149813">
    <property type="component" value="Unassembled WGS sequence"/>
</dbReference>
<feature type="domain" description="Pirin C-terminal" evidence="6">
    <location>
        <begin position="186"/>
        <end position="296"/>
    </location>
</feature>
<evidence type="ECO:0000256" key="1">
    <source>
        <dbReference type="ARBA" id="ARBA00008416"/>
    </source>
</evidence>
<feature type="binding site" evidence="2">
    <location>
        <position position="65"/>
    </location>
    <ligand>
        <name>Fe cation</name>
        <dbReference type="ChEBI" id="CHEBI:24875"/>
    </ligand>
</feature>
<gene>
    <name evidence="7" type="ORF">LPJ53_000908</name>
</gene>
<sequence length="321" mass="35666">MASKILKQVSRVITAKRQREGGGFIVRRPLPASGLDYADPFLMLDHMGPANYGPGEAVGAPDHPHRGFETVTYMLSGEFEHHDSHGNHGLLKPGWVQWMTAGSGVIHSEMPSDELLKKGGRFEGFQIWVNLPAKDKMIRPRYQDVPPEDIPWFHSEDKKTDIKVIAGEVEGVTATIDTHTPIYFLDLRTSGRYELNIPEGMSAFAYNYHPADIAIGQEKTKISEGQLAVLETSGKPVAFEALEDAEEGGEGKKEARVLILAGTPIREEVARYGPFVMNTDEQLYQAFADMETGRFGTIPGSTERMRKTREANELRQKAGKE</sequence>
<keyword evidence="2" id="KW-0479">Metal-binding</keyword>
<accession>A0A9W8CSP2</accession>
<keyword evidence="8" id="KW-1185">Reference proteome</keyword>
<dbReference type="InterPro" id="IPR014710">
    <property type="entry name" value="RmlC-like_jellyroll"/>
</dbReference>
<dbReference type="Pfam" id="PF02678">
    <property type="entry name" value="Pirin"/>
    <property type="match status" value="1"/>
</dbReference>
<organism evidence="7 8">
    <name type="scientific">Coemansia erecta</name>
    <dbReference type="NCBI Taxonomy" id="147472"/>
    <lineage>
        <taxon>Eukaryota</taxon>
        <taxon>Fungi</taxon>
        <taxon>Fungi incertae sedis</taxon>
        <taxon>Zoopagomycota</taxon>
        <taxon>Kickxellomycotina</taxon>
        <taxon>Kickxellomycetes</taxon>
        <taxon>Kickxellales</taxon>
        <taxon>Kickxellaceae</taxon>
        <taxon>Coemansia</taxon>
    </lineage>
</organism>
<feature type="domain" description="Pirin N-terminal" evidence="5">
    <location>
        <begin position="26"/>
        <end position="129"/>
    </location>
</feature>
<keyword evidence="2" id="KW-0408">Iron</keyword>
<feature type="binding site" evidence="2">
    <location>
        <position position="63"/>
    </location>
    <ligand>
        <name>Fe cation</name>
        <dbReference type="ChEBI" id="CHEBI:24875"/>
    </ligand>
</feature>
<evidence type="ECO:0000259" key="6">
    <source>
        <dbReference type="Pfam" id="PF05726"/>
    </source>
</evidence>
<evidence type="ECO:0000256" key="3">
    <source>
        <dbReference type="RuleBase" id="RU003457"/>
    </source>
</evidence>
<dbReference type="SUPFAM" id="SSF51182">
    <property type="entry name" value="RmlC-like cupins"/>
    <property type="match status" value="1"/>
</dbReference>
<reference evidence="7" key="1">
    <citation type="submission" date="2022-07" db="EMBL/GenBank/DDBJ databases">
        <title>Phylogenomic reconstructions and comparative analyses of Kickxellomycotina fungi.</title>
        <authorList>
            <person name="Reynolds N.K."/>
            <person name="Stajich J.E."/>
            <person name="Barry K."/>
            <person name="Grigoriev I.V."/>
            <person name="Crous P."/>
            <person name="Smith M.E."/>
        </authorList>
    </citation>
    <scope>NUCLEOTIDE SEQUENCE</scope>
    <source>
        <strain evidence="7">NBRC 32514</strain>
    </source>
</reference>
<evidence type="ECO:0000313" key="7">
    <source>
        <dbReference type="EMBL" id="KAJ1724840.1"/>
    </source>
</evidence>
<evidence type="ECO:0000256" key="2">
    <source>
        <dbReference type="PIRSR" id="PIRSR006232-1"/>
    </source>
</evidence>
<dbReference type="CDD" id="cd02247">
    <property type="entry name" value="cupin_pirin_C"/>
    <property type="match status" value="1"/>
</dbReference>
<comment type="caution">
    <text evidence="7">The sequence shown here is derived from an EMBL/GenBank/DDBJ whole genome shotgun (WGS) entry which is preliminary data.</text>
</comment>